<keyword evidence="1" id="KW-0004">4Fe-4S</keyword>
<sequence>MTPAPRSHVVAVRALCEFTARTGDLDLRFTPAPSALEGMEGHRAVQQRRGAGYEAEVPLTGTYDHLTVRGRADGWNAALGQLEEIKTYRGTLDSVRPHHRALHWAQAQVYGHLLCQARGLVGLKLALVYVHATTHAETVLVQEHTAAALQAFFATQCQRYLAWAHSEAAHRQQRNAALARLCFPLPAFRAGQRELAVAVYRTAHPNAEGTSAPAGRCLLAQAPTGIGKTLGTLFPLLKAMAPPAMAPPAMAPPAITTQGQGGLAPADAASGTAADAVANGDTETIKKESAPRLPSGLDKLFFLTAKGTGHGLALHALAQLQGALAPHAPGTPLRVLDLHARDTTCEHPGSACHGDACPLARGFFDRLPAARAAAVQQPAPWDAPSVRGVALQHGICPYYLSQELVRWADVVVADYHYYYDSAAMLYALTQQQGWRVAVLVDEAHNLLERARSMYTAPLSPFELAAARQAATGPVKKALDALHRLWNALNKTLGQAAEDADTPGPPGALHTGTTAPAPPIAATPSYQAHATVPPALLGAVQRAVGAMAEAQADQPLPPGDAVLVFYWSLLHFQALAEQFGPHALFDLQRVAAAPSSRNGRARAPATTLCIRNVMPAPHLAARHAAAQATVLFSGTLSPPQFYRDLLGLPPDTAWLDVAAPFAAHQLQVRVAPHISTRWRDREASLAPIADLVAAQYARQPGNYLCFASSFDYLQRVAATLAQRHPQVPQWQQTREMDDASRAAFLARFTEGGQGVGLAVLGGAFAEGVDLPGTRLIGAFIATLGLPQVNAVNDAMQCALDEVMGPGQGYACTYLYPGLRKVVQAAGRVIRTEHDQGVVVLMDDRFQRAEVRALLPRWWRVG</sequence>
<dbReference type="SUPFAM" id="SSF52540">
    <property type="entry name" value="P-loop containing nucleoside triphosphate hydrolases"/>
    <property type="match status" value="2"/>
</dbReference>
<evidence type="ECO:0000256" key="8">
    <source>
        <dbReference type="ARBA" id="ARBA00023004"/>
    </source>
</evidence>
<keyword evidence="9" id="KW-0411">Iron-sulfur</keyword>
<proteinExistence type="inferred from homology"/>
<reference evidence="16 17" key="1">
    <citation type="submission" date="2016-10" db="EMBL/GenBank/DDBJ databases">
        <authorList>
            <person name="de Groot N.N."/>
        </authorList>
    </citation>
    <scope>NUCLEOTIDE SEQUENCE [LARGE SCALE GENOMIC DNA]</scope>
    <source>
        <strain evidence="16 17">R-24608</strain>
    </source>
</reference>
<dbReference type="GO" id="GO:0006281">
    <property type="term" value="P:DNA repair"/>
    <property type="evidence" value="ECO:0007669"/>
    <property type="project" value="UniProtKB-KW"/>
</dbReference>
<dbReference type="Pfam" id="PF13307">
    <property type="entry name" value="Helicase_C_2"/>
    <property type="match status" value="1"/>
</dbReference>
<feature type="region of interest" description="Disordered" evidence="14">
    <location>
        <begin position="495"/>
        <end position="521"/>
    </location>
</feature>
<dbReference type="Gene3D" id="3.40.50.300">
    <property type="entry name" value="P-loop containing nucleotide triphosphate hydrolases"/>
    <property type="match status" value="2"/>
</dbReference>
<dbReference type="PROSITE" id="PS51193">
    <property type="entry name" value="HELICASE_ATP_BIND_2"/>
    <property type="match status" value="1"/>
</dbReference>
<keyword evidence="6 16" id="KW-0347">Helicase</keyword>
<comment type="similarity">
    <text evidence="13">Belongs to the helicase family. DinG subfamily.</text>
</comment>
<keyword evidence="4" id="KW-0227">DNA damage</keyword>
<dbReference type="PANTHER" id="PTHR11472:SF34">
    <property type="entry name" value="REGULATOR OF TELOMERE ELONGATION HELICASE 1"/>
    <property type="match status" value="1"/>
</dbReference>
<keyword evidence="7" id="KW-0067">ATP-binding</keyword>
<evidence type="ECO:0000256" key="11">
    <source>
        <dbReference type="ARBA" id="ARBA00023204"/>
    </source>
</evidence>
<dbReference type="GO" id="GO:0051539">
    <property type="term" value="F:4 iron, 4 sulfur cluster binding"/>
    <property type="evidence" value="ECO:0007669"/>
    <property type="project" value="UniProtKB-KW"/>
</dbReference>
<keyword evidence="3" id="KW-0547">Nucleotide-binding</keyword>
<evidence type="ECO:0000256" key="3">
    <source>
        <dbReference type="ARBA" id="ARBA00022741"/>
    </source>
</evidence>
<evidence type="ECO:0000256" key="9">
    <source>
        <dbReference type="ARBA" id="ARBA00023014"/>
    </source>
</evidence>
<dbReference type="GO" id="GO:0046872">
    <property type="term" value="F:metal ion binding"/>
    <property type="evidence" value="ECO:0007669"/>
    <property type="project" value="UniProtKB-KW"/>
</dbReference>
<dbReference type="InterPro" id="IPR010614">
    <property type="entry name" value="RAD3-like_helicase_DEAD"/>
</dbReference>
<evidence type="ECO:0000256" key="14">
    <source>
        <dbReference type="SAM" id="MobiDB-lite"/>
    </source>
</evidence>
<keyword evidence="5" id="KW-0378">Hydrolase</keyword>
<dbReference type="EMBL" id="FPBX01000002">
    <property type="protein sequence ID" value="SFU37350.1"/>
    <property type="molecule type" value="Genomic_DNA"/>
</dbReference>
<dbReference type="AlphaFoldDB" id="A0A1I7FME2"/>
<dbReference type="GO" id="GO:0016818">
    <property type="term" value="F:hydrolase activity, acting on acid anhydrides, in phosphorus-containing anhydrides"/>
    <property type="evidence" value="ECO:0007669"/>
    <property type="project" value="InterPro"/>
</dbReference>
<dbReference type="InterPro" id="IPR006554">
    <property type="entry name" value="Helicase-like_DEXD_c2"/>
</dbReference>
<keyword evidence="12" id="KW-0413">Isomerase</keyword>
<gene>
    <name evidence="16" type="ORF">SAMN04489707_1002171</name>
</gene>
<keyword evidence="8" id="KW-0408">Iron</keyword>
<evidence type="ECO:0000256" key="7">
    <source>
        <dbReference type="ARBA" id="ARBA00022840"/>
    </source>
</evidence>
<evidence type="ECO:0000256" key="12">
    <source>
        <dbReference type="ARBA" id="ARBA00023235"/>
    </source>
</evidence>
<dbReference type="GO" id="GO:0003677">
    <property type="term" value="F:DNA binding"/>
    <property type="evidence" value="ECO:0007669"/>
    <property type="project" value="UniProtKB-KW"/>
</dbReference>
<evidence type="ECO:0000256" key="2">
    <source>
        <dbReference type="ARBA" id="ARBA00022723"/>
    </source>
</evidence>
<evidence type="ECO:0000256" key="6">
    <source>
        <dbReference type="ARBA" id="ARBA00022806"/>
    </source>
</evidence>
<protein>
    <submittedName>
        <fullName evidence="16">Rad3-related DNA helicase</fullName>
    </submittedName>
</protein>
<name>A0A1I7FME2_9BURK</name>
<organism evidence="16 17">
    <name type="scientific">Paenacidovorax caeni</name>
    <dbReference type="NCBI Taxonomy" id="343013"/>
    <lineage>
        <taxon>Bacteria</taxon>
        <taxon>Pseudomonadati</taxon>
        <taxon>Pseudomonadota</taxon>
        <taxon>Betaproteobacteria</taxon>
        <taxon>Burkholderiales</taxon>
        <taxon>Comamonadaceae</taxon>
        <taxon>Paenacidovorax</taxon>
    </lineage>
</organism>
<evidence type="ECO:0000313" key="16">
    <source>
        <dbReference type="EMBL" id="SFU37350.1"/>
    </source>
</evidence>
<evidence type="ECO:0000256" key="13">
    <source>
        <dbReference type="ARBA" id="ARBA00038058"/>
    </source>
</evidence>
<accession>A0A1I7FME2</accession>
<keyword evidence="17" id="KW-1185">Reference proteome</keyword>
<dbReference type="InterPro" id="IPR027417">
    <property type="entry name" value="P-loop_NTPase"/>
</dbReference>
<dbReference type="PANTHER" id="PTHR11472">
    <property type="entry name" value="DNA REPAIR DEAD HELICASE RAD3/XP-D SUBFAMILY MEMBER"/>
    <property type="match status" value="1"/>
</dbReference>
<dbReference type="InterPro" id="IPR045028">
    <property type="entry name" value="DinG/Rad3-like"/>
</dbReference>
<evidence type="ECO:0000256" key="4">
    <source>
        <dbReference type="ARBA" id="ARBA00022763"/>
    </source>
</evidence>
<evidence type="ECO:0000256" key="10">
    <source>
        <dbReference type="ARBA" id="ARBA00023125"/>
    </source>
</evidence>
<feature type="domain" description="Helicase ATP-binding" evidence="15">
    <location>
        <begin position="178"/>
        <end position="499"/>
    </location>
</feature>
<dbReference type="InterPro" id="IPR006555">
    <property type="entry name" value="ATP-dep_Helicase_C"/>
</dbReference>
<evidence type="ECO:0000259" key="15">
    <source>
        <dbReference type="PROSITE" id="PS51193"/>
    </source>
</evidence>
<dbReference type="SMART" id="SM00488">
    <property type="entry name" value="DEXDc2"/>
    <property type="match status" value="1"/>
</dbReference>
<dbReference type="OrthoDB" id="9765586at2"/>
<keyword evidence="2" id="KW-0479">Metal-binding</keyword>
<evidence type="ECO:0000256" key="5">
    <source>
        <dbReference type="ARBA" id="ARBA00022801"/>
    </source>
</evidence>
<dbReference type="GO" id="GO:0005524">
    <property type="term" value="F:ATP binding"/>
    <property type="evidence" value="ECO:0007669"/>
    <property type="project" value="UniProtKB-KW"/>
</dbReference>
<keyword evidence="11" id="KW-0234">DNA repair</keyword>
<dbReference type="Pfam" id="PF06733">
    <property type="entry name" value="DEAD_2"/>
    <property type="match status" value="1"/>
</dbReference>
<dbReference type="GO" id="GO:0003678">
    <property type="term" value="F:DNA helicase activity"/>
    <property type="evidence" value="ECO:0007669"/>
    <property type="project" value="InterPro"/>
</dbReference>
<evidence type="ECO:0000256" key="1">
    <source>
        <dbReference type="ARBA" id="ARBA00022485"/>
    </source>
</evidence>
<evidence type="ECO:0000313" key="17">
    <source>
        <dbReference type="Proteomes" id="UP000183656"/>
    </source>
</evidence>
<dbReference type="STRING" id="343013.SAMN04489707_1002171"/>
<dbReference type="SMART" id="SM00491">
    <property type="entry name" value="HELICc2"/>
    <property type="match status" value="1"/>
</dbReference>
<dbReference type="RefSeq" id="WP_054255269.1">
    <property type="nucleotide sequence ID" value="NZ_CYIG01000005.1"/>
</dbReference>
<keyword evidence="10" id="KW-0238">DNA-binding</keyword>
<dbReference type="Proteomes" id="UP000183656">
    <property type="component" value="Unassembled WGS sequence"/>
</dbReference>
<dbReference type="InterPro" id="IPR014013">
    <property type="entry name" value="Helic_SF1/SF2_ATP-bd_DinG/Rad3"/>
</dbReference>